<keyword evidence="2" id="KW-0472">Membrane</keyword>
<evidence type="ECO:0000313" key="4">
    <source>
        <dbReference type="Proteomes" id="UP000238274"/>
    </source>
</evidence>
<dbReference type="VEuPathDB" id="FungiDB:PSTT_03052"/>
<feature type="transmembrane region" description="Helical" evidence="2">
    <location>
        <begin position="257"/>
        <end position="277"/>
    </location>
</feature>
<evidence type="ECO:0000256" key="1">
    <source>
        <dbReference type="SAM" id="MobiDB-lite"/>
    </source>
</evidence>
<protein>
    <submittedName>
        <fullName evidence="3">Uncharacterized protein</fullName>
    </submittedName>
</protein>
<reference evidence="4" key="3">
    <citation type="journal article" date="2018" name="Mol. Plant Microbe Interact.">
        <title>Genome sequence resources for the wheat stripe rust pathogen (Puccinia striiformis f. sp. tritici) and the barley stripe rust pathogen (Puccinia striiformis f. sp. hordei).</title>
        <authorList>
            <person name="Xia C."/>
            <person name="Wang M."/>
            <person name="Yin C."/>
            <person name="Cornejo O.E."/>
            <person name="Hulbert S.H."/>
            <person name="Chen X."/>
        </authorList>
    </citation>
    <scope>NUCLEOTIDE SEQUENCE [LARGE SCALE GENOMIC DNA]</scope>
    <source>
        <strain evidence="4">93TX-2</strain>
    </source>
</reference>
<gene>
    <name evidence="3" type="ORF">PSHT_10003</name>
</gene>
<dbReference type="VEuPathDB" id="FungiDB:PSTT_09826"/>
<feature type="compositionally biased region" description="Basic and acidic residues" evidence="1">
    <location>
        <begin position="551"/>
        <end position="566"/>
    </location>
</feature>
<dbReference type="Proteomes" id="UP000238274">
    <property type="component" value="Unassembled WGS sequence"/>
</dbReference>
<dbReference type="VEuPathDB" id="FungiDB:PSHT_10003"/>
<reference evidence="4" key="2">
    <citation type="journal article" date="2018" name="BMC Genomics">
        <title>Genomic insights into host adaptation between the wheat stripe rust pathogen (Puccinia striiformis f. sp. tritici) and the barley stripe rust pathogen (Puccinia striiformis f. sp. hordei).</title>
        <authorList>
            <person name="Xia C."/>
            <person name="Wang M."/>
            <person name="Yin C."/>
            <person name="Cornejo O.E."/>
            <person name="Hulbert S.H."/>
            <person name="Chen X."/>
        </authorList>
    </citation>
    <scope>NUCLEOTIDE SEQUENCE [LARGE SCALE GENOMIC DNA]</scope>
    <source>
        <strain evidence="4">93TX-2</strain>
    </source>
</reference>
<accession>A0A2S4VCT3</accession>
<dbReference type="AlphaFoldDB" id="A0A2S4VCT3"/>
<evidence type="ECO:0000313" key="3">
    <source>
        <dbReference type="EMBL" id="POW07356.1"/>
    </source>
</evidence>
<feature type="region of interest" description="Disordered" evidence="1">
    <location>
        <begin position="1031"/>
        <end position="1074"/>
    </location>
</feature>
<proteinExistence type="predicted"/>
<feature type="region of interest" description="Disordered" evidence="1">
    <location>
        <begin position="24"/>
        <end position="141"/>
    </location>
</feature>
<keyword evidence="2" id="KW-0812">Transmembrane</keyword>
<sequence length="1124" mass="124532">MTSLWEMAHSTQLAVGSDHSLGAVSETSREISSRVVSDGPCMHEPSSNQIDRDIINPLESDGQRLSSTASASRVHPSTRLEDPQTLQVVIEHPEEKPSNEASSKSHTTQLQQFATSSIDTKRKQPGHHQVIDIEDPSTGVGKKAQEYKNGFKISKDTPNLHYCAECEQNFCLIWAKERLTKDGRCMLCQGEGKIPSAQLAVGNQLRSSDVRRTPPAGTQDKIPTRQGRSVAVRNAQGSSSAVEQVNLRDVEERRYCLFAFSVFLAGVVAFVLCALFLRKPTPILQEPWRNQLNRTNTTLWFFVLNPCGIQLAVGGDYSLGAVGETSREVSSQVVSDGPCIHQSSPNQLDRDIIKSLDSGGRMLSSSRDSASRVDHSARLVSFLTSWEDLYKDGGRSELGITYLISDKSSLDTCTLQEEDPQTLQIVIANLGEKPSNEAPLKSHTTQLQQFATSSIDTKKKQPMHHQVIDIKDPSTRVSSQAQEYKKCAYCGEDLEISKDTPKLHYCAKCEQNLRLIWAEERLAKDGRCMLCQGEGKIPSAQSAVGNQLRSSDVRRTPPARTQDKIPTRQGRSPVVRNDKGSPSALARADSQDLKSRRCCLFVISAYLACTVAFVLCVLFLRKHGQLWLDLNLPAHDDIAGFQSAGTLSNAPMETPIAIATGESTLIAHHLPVTGASKRQRVDHTKKSAGAKPLLQEESGTFYVRVIGNPFEDGAPKGADRFPLNNCMKKKAKTQWLKKYKLKASVLTSPGQSFNVYDWSFVRRETQKHSSENGMDVVIVQSCKFHEFFSFVRRETQKHSSENGMDGVIVQSCKFHEFFDMLNMLKPILQQPWKKQLDRTNPALCFFQPCGIQLAVGSDYSLGAVGETSREISSQVVSDGHCIHEPPSNQIDRDIIEPLDSDGQRLSSSRASVSRVGPSARLEEDPQTLQIVIENPGEKPPMKLHWRHFATSSIVNKKEQPDHHQVIDIKDPSTTVSGKAQEYKQCAYCGTDLELPKETPNLHYCAKCENHLRLIWAKQRLTEDGRCKLCQGEGKTPSAQSASVNQLRSSDFRRTSPAGTQDRIPARQGRSAVVRNDQGSSSAVAQVHSQDVETSTCSRFVLSVSAVIMLGCIWIVVLLRKRGIY</sequence>
<organism evidence="3 4">
    <name type="scientific">Puccinia striiformis</name>
    <dbReference type="NCBI Taxonomy" id="27350"/>
    <lineage>
        <taxon>Eukaryota</taxon>
        <taxon>Fungi</taxon>
        <taxon>Dikarya</taxon>
        <taxon>Basidiomycota</taxon>
        <taxon>Pucciniomycotina</taxon>
        <taxon>Pucciniomycetes</taxon>
        <taxon>Pucciniales</taxon>
        <taxon>Pucciniaceae</taxon>
        <taxon>Puccinia</taxon>
    </lineage>
</organism>
<keyword evidence="2" id="KW-1133">Transmembrane helix</keyword>
<name>A0A2S4VCT3_9BASI</name>
<feature type="compositionally biased region" description="Polar residues" evidence="1">
    <location>
        <begin position="99"/>
        <end position="118"/>
    </location>
</feature>
<feature type="transmembrane region" description="Helical" evidence="2">
    <location>
        <begin position="1099"/>
        <end position="1118"/>
    </location>
</feature>
<feature type="transmembrane region" description="Helical" evidence="2">
    <location>
        <begin position="598"/>
        <end position="620"/>
    </location>
</feature>
<keyword evidence="4" id="KW-1185">Reference proteome</keyword>
<comment type="caution">
    <text evidence="3">The sequence shown here is derived from an EMBL/GenBank/DDBJ whole genome shotgun (WGS) entry which is preliminary data.</text>
</comment>
<feature type="region of interest" description="Disordered" evidence="1">
    <location>
        <begin position="541"/>
        <end position="588"/>
    </location>
</feature>
<feature type="region of interest" description="Disordered" evidence="1">
    <location>
        <begin position="204"/>
        <end position="229"/>
    </location>
</feature>
<reference evidence="3 4" key="1">
    <citation type="submission" date="2017-12" db="EMBL/GenBank/DDBJ databases">
        <title>Gene loss provides genomic basis for host adaptation in cereal stripe rust fungi.</title>
        <authorList>
            <person name="Xia C."/>
        </authorList>
    </citation>
    <scope>NUCLEOTIDE SEQUENCE [LARGE SCALE GENOMIC DNA]</scope>
    <source>
        <strain evidence="3 4">93TX-2</strain>
    </source>
</reference>
<feature type="region of interest" description="Disordered" evidence="1">
    <location>
        <begin position="899"/>
        <end position="920"/>
    </location>
</feature>
<dbReference type="EMBL" id="PKSM01000148">
    <property type="protein sequence ID" value="POW07356.1"/>
    <property type="molecule type" value="Genomic_DNA"/>
</dbReference>
<feature type="compositionally biased region" description="Polar residues" evidence="1">
    <location>
        <begin position="541"/>
        <end position="550"/>
    </location>
</feature>
<evidence type="ECO:0000256" key="2">
    <source>
        <dbReference type="SAM" id="Phobius"/>
    </source>
</evidence>
<feature type="compositionally biased region" description="Polar residues" evidence="1">
    <location>
        <begin position="1036"/>
        <end position="1048"/>
    </location>
</feature>
<feature type="compositionally biased region" description="Low complexity" evidence="1">
    <location>
        <begin position="904"/>
        <end position="919"/>
    </location>
</feature>